<dbReference type="EMBL" id="SSTE01005050">
    <property type="protein sequence ID" value="KAA0061184.1"/>
    <property type="molecule type" value="Genomic_DNA"/>
</dbReference>
<evidence type="ECO:0000313" key="3">
    <source>
        <dbReference type="Proteomes" id="UP000321393"/>
    </source>
</evidence>
<dbReference type="Proteomes" id="UP000321393">
    <property type="component" value="Unassembled WGS sequence"/>
</dbReference>
<proteinExistence type="predicted"/>
<reference evidence="3 4" key="1">
    <citation type="submission" date="2019-08" db="EMBL/GenBank/DDBJ databases">
        <title>Draft genome sequences of two oriental melons (Cucumis melo L. var makuwa).</title>
        <authorList>
            <person name="Kwon S.-Y."/>
        </authorList>
    </citation>
    <scope>NUCLEOTIDE SEQUENCE [LARGE SCALE GENOMIC DNA]</scope>
    <source>
        <strain evidence="4">cv. Chang Bougi</strain>
        <strain evidence="3">cv. SW 3</strain>
        <tissue evidence="2">Leaf</tissue>
    </source>
</reference>
<evidence type="ECO:0000313" key="1">
    <source>
        <dbReference type="EMBL" id="KAA0061184.1"/>
    </source>
</evidence>
<dbReference type="OrthoDB" id="778454at2759"/>
<organism evidence="2 4">
    <name type="scientific">Cucumis melo var. makuwa</name>
    <name type="common">Oriental melon</name>
    <dbReference type="NCBI Taxonomy" id="1194695"/>
    <lineage>
        <taxon>Eukaryota</taxon>
        <taxon>Viridiplantae</taxon>
        <taxon>Streptophyta</taxon>
        <taxon>Embryophyta</taxon>
        <taxon>Tracheophyta</taxon>
        <taxon>Spermatophyta</taxon>
        <taxon>Magnoliopsida</taxon>
        <taxon>eudicotyledons</taxon>
        <taxon>Gunneridae</taxon>
        <taxon>Pentapetalae</taxon>
        <taxon>rosids</taxon>
        <taxon>fabids</taxon>
        <taxon>Cucurbitales</taxon>
        <taxon>Cucurbitaceae</taxon>
        <taxon>Benincaseae</taxon>
        <taxon>Cucumis</taxon>
    </lineage>
</organism>
<protein>
    <submittedName>
        <fullName evidence="2">Uncharacterized protein</fullName>
    </submittedName>
</protein>
<dbReference type="EMBL" id="SSTD01013559">
    <property type="protein sequence ID" value="TYK06236.1"/>
    <property type="molecule type" value="Genomic_DNA"/>
</dbReference>
<sequence>MLGSDEMAKESIKAKHLVIAKSCTMRGHNSQYNGTTTTITILIDLYFLLHNEWMPFFVNICRGMRSSIEPCLVQKNMELQLGQLTSNISRRPKGSLPSNTKTLHQARGDLFLKDILAKKRRINDFETIALMQATSDVFKNGVPQKMTNPGSFMVSCSIGGMDLGCAV</sequence>
<dbReference type="Proteomes" id="UP000321947">
    <property type="component" value="Unassembled WGS sequence"/>
</dbReference>
<comment type="caution">
    <text evidence="2">The sequence shown here is derived from an EMBL/GenBank/DDBJ whole genome shotgun (WGS) entry which is preliminary data.</text>
</comment>
<name>A0A5D3C7E5_CUCMM</name>
<accession>A0A5D3C7E5</accession>
<evidence type="ECO:0000313" key="4">
    <source>
        <dbReference type="Proteomes" id="UP000321947"/>
    </source>
</evidence>
<evidence type="ECO:0000313" key="2">
    <source>
        <dbReference type="EMBL" id="TYK06236.1"/>
    </source>
</evidence>
<gene>
    <name evidence="2" type="ORF">E5676_scaffold157G00070</name>
    <name evidence="1" type="ORF">E6C27_scaffold455G00070</name>
</gene>
<dbReference type="AlphaFoldDB" id="A0A5D3C7E5"/>